<gene>
    <name evidence="2" type="ORF">SAMN06296052_10371</name>
</gene>
<keyword evidence="1" id="KW-0472">Membrane</keyword>
<feature type="transmembrane region" description="Helical" evidence="1">
    <location>
        <begin position="43"/>
        <end position="62"/>
    </location>
</feature>
<keyword evidence="1" id="KW-0812">Transmembrane</keyword>
<evidence type="ECO:0000313" key="2">
    <source>
        <dbReference type="EMBL" id="SNS19727.1"/>
    </source>
</evidence>
<evidence type="ECO:0000313" key="3">
    <source>
        <dbReference type="Proteomes" id="UP000198432"/>
    </source>
</evidence>
<keyword evidence="1" id="KW-1133">Transmembrane helix</keyword>
<reference evidence="3" key="1">
    <citation type="submission" date="2017-06" db="EMBL/GenBank/DDBJ databases">
        <authorList>
            <person name="Varghese N."/>
            <person name="Submissions S."/>
        </authorList>
    </citation>
    <scope>NUCLEOTIDE SEQUENCE [LARGE SCALE GENOMIC DNA]</scope>
    <source>
        <strain evidence="3">NKM1</strain>
    </source>
</reference>
<feature type="transmembrane region" description="Helical" evidence="1">
    <location>
        <begin position="12"/>
        <end position="31"/>
    </location>
</feature>
<evidence type="ECO:0000256" key="1">
    <source>
        <dbReference type="SAM" id="Phobius"/>
    </source>
</evidence>
<organism evidence="2 3">
    <name type="scientific">Pontibacter ummariensis</name>
    <dbReference type="NCBI Taxonomy" id="1610492"/>
    <lineage>
        <taxon>Bacteria</taxon>
        <taxon>Pseudomonadati</taxon>
        <taxon>Bacteroidota</taxon>
        <taxon>Cytophagia</taxon>
        <taxon>Cytophagales</taxon>
        <taxon>Hymenobacteraceae</taxon>
        <taxon>Pontibacter</taxon>
    </lineage>
</organism>
<dbReference type="AlphaFoldDB" id="A0A239CHR3"/>
<dbReference type="EMBL" id="FZOQ01000003">
    <property type="protein sequence ID" value="SNS19727.1"/>
    <property type="molecule type" value="Genomic_DNA"/>
</dbReference>
<name>A0A239CHR3_9BACT</name>
<dbReference type="Proteomes" id="UP000198432">
    <property type="component" value="Unassembled WGS sequence"/>
</dbReference>
<keyword evidence="3" id="KW-1185">Reference proteome</keyword>
<protein>
    <submittedName>
        <fullName evidence="2">Uncharacterized protein</fullName>
    </submittedName>
</protein>
<proteinExistence type="predicted"/>
<accession>A0A239CHR3</accession>
<sequence>MFSYKRPGIHRAFAFSACLAVHNILQLLSFIMHRNWHKSLSRAFPLLLFTILKTFSVVLCGYPSMQKAPAKTLARAFIYFFKKMKLAYFSGQTTSRLSFMKTPKLMAIS</sequence>